<dbReference type="AlphaFoldDB" id="A0A067BX10"/>
<sequence>MATSKVHCGDAGSVAASATSWVQSSKELLQAYADPDESHLSLRSVVRRAMEREYVLMQFKRCQEQVGMDPNLLFFAEPYEANFLRFLNTINAVRVRITFAIGGLASALLFWYEATRLDAYDASLQGFSPTHERALYILTFGVIVPTFGLGFLISFWPRVRRQHLERIAICVYWIVAMAFITKKWVQAATGPVLPLVILFIPIFNVTRVRFAYNCVLGWSIVITYFIVQLTLGPDVTSAIVFQSVNYSMGVIAGMVSNYQREILKRRNYTLGLPFQGVISDASSHIHDPRYRKEHLCSAMTQAFRSDELEQYFIRYWYLLDGSPYENPKAGVLHLNVYRGIRNATIGIFLNQITLSLQDTINLNGQDIYPWTFLLRHGGVCTLYALQYRLFYYYGRLYANLWRSQREAKRSVVPPTSQRKYTAPRDDSPPSSPAKSNIYVQTKAVLDRTMDGLDGGMQKAQQMTTLITSQVQQVVHEKRGYTHSAQRTTLLVLAVHISVNGGIFFWIATTIGAKSVYLMGFLNALLSGHRSGFRLRFVYSSSGTCALSIAFLYLLKRLVYERFTEYMSYVLVVQLLGMIISYEEENLRRSFFIKKTLRLLEFQSWCRDTILLPIWIRNKLREKASSAKARVSSKHAAATSTSPSVSGEPNHKLNLRTSLAVLKTVVANPMQTVAGLKTVVAHPIQTAAALPSALPTMGLFNVDWRIDLRELQQHLNKENDVVTSASARYSKASLYGVYANSVNVLIATGQVIFFFARQ</sequence>
<dbReference type="OrthoDB" id="66548at2759"/>
<feature type="transmembrane region" description="Helical" evidence="2">
    <location>
        <begin position="163"/>
        <end position="180"/>
    </location>
</feature>
<dbReference type="GeneID" id="24137567"/>
<feature type="transmembrane region" description="Helical" evidence="2">
    <location>
        <begin position="134"/>
        <end position="156"/>
    </location>
</feature>
<dbReference type="OMA" id="WCRDTIL"/>
<feature type="transmembrane region" description="Helical" evidence="2">
    <location>
        <begin position="210"/>
        <end position="227"/>
    </location>
</feature>
<evidence type="ECO:0000256" key="2">
    <source>
        <dbReference type="SAM" id="Phobius"/>
    </source>
</evidence>
<feature type="transmembrane region" description="Helical" evidence="2">
    <location>
        <begin position="95"/>
        <end position="114"/>
    </location>
</feature>
<evidence type="ECO:0000313" key="3">
    <source>
        <dbReference type="EMBL" id="KDO18836.1"/>
    </source>
</evidence>
<protein>
    <submittedName>
        <fullName evidence="3">Uncharacterized protein</fullName>
    </submittedName>
</protein>
<keyword evidence="2" id="KW-0812">Transmembrane</keyword>
<feature type="transmembrane region" description="Helical" evidence="2">
    <location>
        <begin position="239"/>
        <end position="258"/>
    </location>
</feature>
<feature type="transmembrane region" description="Helical" evidence="2">
    <location>
        <begin position="186"/>
        <end position="203"/>
    </location>
</feature>
<dbReference type="RefSeq" id="XP_012210471.1">
    <property type="nucleotide sequence ID" value="XM_012355081.1"/>
</dbReference>
<proteinExistence type="predicted"/>
<feature type="transmembrane region" description="Helical" evidence="2">
    <location>
        <begin position="532"/>
        <end position="553"/>
    </location>
</feature>
<feature type="region of interest" description="Disordered" evidence="1">
    <location>
        <begin position="412"/>
        <end position="434"/>
    </location>
</feature>
<keyword evidence="2" id="KW-1133">Transmembrane helix</keyword>
<evidence type="ECO:0000313" key="4">
    <source>
        <dbReference type="Proteomes" id="UP000030745"/>
    </source>
</evidence>
<dbReference type="VEuPathDB" id="FungiDB:SPRG_15885"/>
<feature type="transmembrane region" description="Helical" evidence="2">
    <location>
        <begin position="734"/>
        <end position="755"/>
    </location>
</feature>
<feature type="region of interest" description="Disordered" evidence="1">
    <location>
        <begin position="630"/>
        <end position="650"/>
    </location>
</feature>
<dbReference type="EMBL" id="KK583391">
    <property type="protein sequence ID" value="KDO18836.1"/>
    <property type="molecule type" value="Genomic_DNA"/>
</dbReference>
<organism evidence="3 4">
    <name type="scientific">Saprolegnia parasitica (strain CBS 223.65)</name>
    <dbReference type="NCBI Taxonomy" id="695850"/>
    <lineage>
        <taxon>Eukaryota</taxon>
        <taxon>Sar</taxon>
        <taxon>Stramenopiles</taxon>
        <taxon>Oomycota</taxon>
        <taxon>Saprolegniomycetes</taxon>
        <taxon>Saprolegniales</taxon>
        <taxon>Saprolegniaceae</taxon>
        <taxon>Saprolegnia</taxon>
    </lineage>
</organism>
<name>A0A067BX10_SAPPC</name>
<gene>
    <name evidence="3" type="ORF">SPRG_15885</name>
</gene>
<keyword evidence="2" id="KW-0472">Membrane</keyword>
<reference evidence="3 4" key="1">
    <citation type="journal article" date="2013" name="PLoS Genet.">
        <title>Distinctive expansion of potential virulence genes in the genome of the oomycete fish pathogen Saprolegnia parasitica.</title>
        <authorList>
            <person name="Jiang R.H."/>
            <person name="de Bruijn I."/>
            <person name="Haas B.J."/>
            <person name="Belmonte R."/>
            <person name="Lobach L."/>
            <person name="Christie J."/>
            <person name="van den Ackerveken G."/>
            <person name="Bottin A."/>
            <person name="Bulone V."/>
            <person name="Diaz-Moreno S.M."/>
            <person name="Dumas B."/>
            <person name="Fan L."/>
            <person name="Gaulin E."/>
            <person name="Govers F."/>
            <person name="Grenville-Briggs L.J."/>
            <person name="Horner N.R."/>
            <person name="Levin J.Z."/>
            <person name="Mammella M."/>
            <person name="Meijer H.J."/>
            <person name="Morris P."/>
            <person name="Nusbaum C."/>
            <person name="Oome S."/>
            <person name="Phillips A.J."/>
            <person name="van Rooyen D."/>
            <person name="Rzeszutek E."/>
            <person name="Saraiva M."/>
            <person name="Secombes C.J."/>
            <person name="Seidl M.F."/>
            <person name="Snel B."/>
            <person name="Stassen J.H."/>
            <person name="Sykes S."/>
            <person name="Tripathy S."/>
            <person name="van den Berg H."/>
            <person name="Vega-Arreguin J.C."/>
            <person name="Wawra S."/>
            <person name="Young S.K."/>
            <person name="Zeng Q."/>
            <person name="Dieguez-Uribeondo J."/>
            <person name="Russ C."/>
            <person name="Tyler B.M."/>
            <person name="van West P."/>
        </authorList>
    </citation>
    <scope>NUCLEOTIDE SEQUENCE [LARGE SCALE GENOMIC DNA]</scope>
    <source>
        <strain evidence="3 4">CBS 223.65</strain>
    </source>
</reference>
<accession>A0A067BX10</accession>
<dbReference type="Proteomes" id="UP000030745">
    <property type="component" value="Unassembled WGS sequence"/>
</dbReference>
<evidence type="ECO:0000256" key="1">
    <source>
        <dbReference type="SAM" id="MobiDB-lite"/>
    </source>
</evidence>
<keyword evidence="4" id="KW-1185">Reference proteome</keyword>
<feature type="transmembrane region" description="Helical" evidence="2">
    <location>
        <begin position="487"/>
        <end position="512"/>
    </location>
</feature>
<dbReference type="KEGG" id="spar:SPRG_15885"/>